<evidence type="ECO:0000313" key="1">
    <source>
        <dbReference type="EMBL" id="CAG8440144.1"/>
    </source>
</evidence>
<proteinExistence type="predicted"/>
<name>A0A9N8YQH4_9GLOM</name>
<keyword evidence="2" id="KW-1185">Reference proteome</keyword>
<dbReference type="Gene3D" id="3.40.50.300">
    <property type="entry name" value="P-loop containing nucleotide triphosphate hydrolases"/>
    <property type="match status" value="1"/>
</dbReference>
<comment type="caution">
    <text evidence="1">The sequence shown here is derived from an EMBL/GenBank/DDBJ whole genome shotgun (WGS) entry which is preliminary data.</text>
</comment>
<sequence>MGERENYNFKVVIFGELKVIGSPFIEKFTSDHKTIFLDRSVVQAEFAKIGTSFDHNAAENCEKYLKGSVCIMMVYDVDDRGSLRRVREGWNILKNHYIRETVIALIEIEPNSENGESALPESREEASSFADANRILFVRIGELDDEFRKIMKGCVQTFRDFKEIDSLHKPNVPGDGLKRLMHHQISTLDSCGRIPVRHDTVQLKEKRLKNLENLVKIAPNYLRGTIELAQQLVMKIDSCARIVDGLTTEELERLSNISDLREIEGRWKNFLVSHQRFAFEAFGTSSSLIEQMDAISRQIAIWQNNPSINRSCEDEIGRIVVNCERVMDEFIEKCRDESNISKEFNDAYENIEQKLESCYEKLSMFSEGMRA</sequence>
<evidence type="ECO:0000313" key="2">
    <source>
        <dbReference type="Proteomes" id="UP000789342"/>
    </source>
</evidence>
<dbReference type="EMBL" id="CAJVPV010000049">
    <property type="protein sequence ID" value="CAG8440144.1"/>
    <property type="molecule type" value="Genomic_DNA"/>
</dbReference>
<dbReference type="Proteomes" id="UP000789342">
    <property type="component" value="Unassembled WGS sequence"/>
</dbReference>
<gene>
    <name evidence="1" type="ORF">AMORRO_LOCUS216</name>
</gene>
<reference evidence="1" key="1">
    <citation type="submission" date="2021-06" db="EMBL/GenBank/DDBJ databases">
        <authorList>
            <person name="Kallberg Y."/>
            <person name="Tangrot J."/>
            <person name="Rosling A."/>
        </authorList>
    </citation>
    <scope>NUCLEOTIDE SEQUENCE</scope>
    <source>
        <strain evidence="1">CL551</strain>
    </source>
</reference>
<dbReference type="AlphaFoldDB" id="A0A9N8YQH4"/>
<protein>
    <submittedName>
        <fullName evidence="1">15921_t:CDS:1</fullName>
    </submittedName>
</protein>
<dbReference type="InterPro" id="IPR027417">
    <property type="entry name" value="P-loop_NTPase"/>
</dbReference>
<accession>A0A9N8YQH4</accession>
<organism evidence="1 2">
    <name type="scientific">Acaulospora morrowiae</name>
    <dbReference type="NCBI Taxonomy" id="94023"/>
    <lineage>
        <taxon>Eukaryota</taxon>
        <taxon>Fungi</taxon>
        <taxon>Fungi incertae sedis</taxon>
        <taxon>Mucoromycota</taxon>
        <taxon>Glomeromycotina</taxon>
        <taxon>Glomeromycetes</taxon>
        <taxon>Diversisporales</taxon>
        <taxon>Acaulosporaceae</taxon>
        <taxon>Acaulospora</taxon>
    </lineage>
</organism>